<keyword evidence="1" id="KW-0479">Metal-binding</keyword>
<evidence type="ECO:0000256" key="6">
    <source>
        <dbReference type="ARBA" id="ARBA00023242"/>
    </source>
</evidence>
<feature type="region of interest" description="Disordered" evidence="7">
    <location>
        <begin position="69"/>
        <end position="101"/>
    </location>
</feature>
<dbReference type="PROSITE" id="PS50048">
    <property type="entry name" value="ZN2_CY6_FUNGAL_2"/>
    <property type="match status" value="1"/>
</dbReference>
<organism evidence="9 10">
    <name type="scientific">Myxozyma melibiosi</name>
    <dbReference type="NCBI Taxonomy" id="54550"/>
    <lineage>
        <taxon>Eukaryota</taxon>
        <taxon>Fungi</taxon>
        <taxon>Dikarya</taxon>
        <taxon>Ascomycota</taxon>
        <taxon>Saccharomycotina</taxon>
        <taxon>Lipomycetes</taxon>
        <taxon>Lipomycetales</taxon>
        <taxon>Lipomycetaceae</taxon>
        <taxon>Myxozyma</taxon>
    </lineage>
</organism>
<dbReference type="InterPro" id="IPR036864">
    <property type="entry name" value="Zn2-C6_fun-type_DNA-bd_sf"/>
</dbReference>
<dbReference type="GeneID" id="90038789"/>
<dbReference type="EMBL" id="JBBJBU010000010">
    <property type="protein sequence ID" value="KAK7203927.1"/>
    <property type="molecule type" value="Genomic_DNA"/>
</dbReference>
<dbReference type="PANTHER" id="PTHR47171:SF1">
    <property type="entry name" value="ZN(II)2CYS6 TRANSCRIPTION FACTOR (EUROFUNG)"/>
    <property type="match status" value="1"/>
</dbReference>
<name>A0ABR1F2A5_9ASCO</name>
<feature type="compositionally biased region" description="Low complexity" evidence="7">
    <location>
        <begin position="81"/>
        <end position="93"/>
    </location>
</feature>
<keyword evidence="6" id="KW-0539">Nucleus</keyword>
<evidence type="ECO:0000313" key="10">
    <source>
        <dbReference type="Proteomes" id="UP001498771"/>
    </source>
</evidence>
<dbReference type="SMART" id="SM00066">
    <property type="entry name" value="GAL4"/>
    <property type="match status" value="1"/>
</dbReference>
<dbReference type="SUPFAM" id="SSF57701">
    <property type="entry name" value="Zn2/Cys6 DNA-binding domain"/>
    <property type="match status" value="1"/>
</dbReference>
<feature type="compositionally biased region" description="Pro residues" evidence="7">
    <location>
        <begin position="1"/>
        <end position="15"/>
    </location>
</feature>
<proteinExistence type="predicted"/>
<evidence type="ECO:0000256" key="2">
    <source>
        <dbReference type="ARBA" id="ARBA00022833"/>
    </source>
</evidence>
<dbReference type="Pfam" id="PF04082">
    <property type="entry name" value="Fungal_trans"/>
    <property type="match status" value="1"/>
</dbReference>
<evidence type="ECO:0000313" key="9">
    <source>
        <dbReference type="EMBL" id="KAK7203927.1"/>
    </source>
</evidence>
<feature type="compositionally biased region" description="Polar residues" evidence="7">
    <location>
        <begin position="243"/>
        <end position="259"/>
    </location>
</feature>
<sequence>MPAPVSPSSLPPQPPRKLGRSSIACKRCHASKIRCDVSINGSPCTRCRERSQTDCQPIESRRGLYDRKDWMRKLRNGNARSKSTNSSSTTSSSVNEIPMRGTAPVRSLSLDSGMQLSASTPTQPQLCFVLPDAKSLTSHNDFLQNLFAGAVNCPQSITTSQLLQSNSQNTQHISAIATSTATENGCSTKSYDSHKTSTRTSPEEPIRQWSVVFKCLVSDDEIDRNTISYFGDSFPMGGLLQSLSPPHSEASPRSRTGRISSEAIPDHHPSHMTPPKISYLESEGCFQKPPSEVLDQLLSIYFQNVHPLYPIIDRVGFAQMYKEDKCPWLLLHSICFVAVMYCPMSLVCSEDASTRREARMKFYWRAKSLFDFSYEKNKLVLLQSAILLSFWGGKPNDYWNTFSWINVAVNVAETLGIHKRRPSIEIPEEDRGLWKRIWSCLVSRDSFCAALLGKPLRINLLQCDADFTVLEDFESDVDPEGEQWSVRMIAHGMYVIAMTRLALILRHMLQARASNTVNVGFLCKIKEDLQNWSHDLPEQLRLSSRRKDSPQYIYCISVALIYSHHIIYAHQIASGIPGINEPEGLGYDKAVEFFSTTAIQEAVSQIADLGSSLVTHSEISRLPQNAYAAFFMAIVMLFTQMRNLAGGRNPTLMALLKTQLKICEMVIYQAQDHWDHADWIMALSESLRQRLDFMTRQGTVAGTAATGNTGAGLGEMEIEDRMLDGKTLVSSQAGIGAGLSSDFTSIAIPSMLSTEAELDEFMKSLQEGMNALDEEPSQLQQQISREQDDAQTVESMAVLMQAEHSNSSKVIVCSGVEMPKGAIRDVNDDGVEALFEV</sequence>
<reference evidence="9 10" key="1">
    <citation type="submission" date="2024-03" db="EMBL/GenBank/DDBJ databases">
        <title>Genome-scale model development and genomic sequencing of the oleaginous clade Lipomyces.</title>
        <authorList>
            <consortium name="Lawrence Berkeley National Laboratory"/>
            <person name="Czajka J.J."/>
            <person name="Han Y."/>
            <person name="Kim J."/>
            <person name="Mondo S.J."/>
            <person name="Hofstad B.A."/>
            <person name="Robles A."/>
            <person name="Haridas S."/>
            <person name="Riley R."/>
            <person name="LaButti K."/>
            <person name="Pangilinan J."/>
            <person name="Andreopoulos W."/>
            <person name="Lipzen A."/>
            <person name="Yan J."/>
            <person name="Wang M."/>
            <person name="Ng V."/>
            <person name="Grigoriev I.V."/>
            <person name="Spatafora J.W."/>
            <person name="Magnuson J.K."/>
            <person name="Baker S.E."/>
            <person name="Pomraning K.R."/>
        </authorList>
    </citation>
    <scope>NUCLEOTIDE SEQUENCE [LARGE SCALE GENOMIC DNA]</scope>
    <source>
        <strain evidence="9 10">Phaff 52-87</strain>
    </source>
</reference>
<keyword evidence="4" id="KW-0238">DNA-binding</keyword>
<evidence type="ECO:0000256" key="3">
    <source>
        <dbReference type="ARBA" id="ARBA00023015"/>
    </source>
</evidence>
<dbReference type="CDD" id="cd12148">
    <property type="entry name" value="fungal_TF_MHR"/>
    <property type="match status" value="1"/>
</dbReference>
<evidence type="ECO:0000256" key="4">
    <source>
        <dbReference type="ARBA" id="ARBA00023125"/>
    </source>
</evidence>
<evidence type="ECO:0000259" key="8">
    <source>
        <dbReference type="PROSITE" id="PS50048"/>
    </source>
</evidence>
<evidence type="ECO:0000256" key="7">
    <source>
        <dbReference type="SAM" id="MobiDB-lite"/>
    </source>
</evidence>
<feature type="domain" description="Zn(2)-C6 fungal-type" evidence="8">
    <location>
        <begin position="24"/>
        <end position="55"/>
    </location>
</feature>
<protein>
    <submittedName>
        <fullName evidence="9">Fungal-specific transcription factor domain-containing protein</fullName>
    </submittedName>
</protein>
<keyword evidence="2" id="KW-0862">Zinc</keyword>
<dbReference type="InterPro" id="IPR052073">
    <property type="entry name" value="Amide_Lactam_Regulators"/>
</dbReference>
<dbReference type="CDD" id="cd00067">
    <property type="entry name" value="GAL4"/>
    <property type="match status" value="1"/>
</dbReference>
<keyword evidence="5" id="KW-0804">Transcription</keyword>
<dbReference type="PANTHER" id="PTHR47171">
    <property type="entry name" value="FARA-RELATED"/>
    <property type="match status" value="1"/>
</dbReference>
<dbReference type="Gene3D" id="4.10.240.10">
    <property type="entry name" value="Zn(2)-C6 fungal-type DNA-binding domain"/>
    <property type="match status" value="1"/>
</dbReference>
<dbReference type="InterPro" id="IPR007219">
    <property type="entry name" value="XnlR_reg_dom"/>
</dbReference>
<evidence type="ECO:0000256" key="1">
    <source>
        <dbReference type="ARBA" id="ARBA00022723"/>
    </source>
</evidence>
<dbReference type="Proteomes" id="UP001498771">
    <property type="component" value="Unassembled WGS sequence"/>
</dbReference>
<dbReference type="PROSITE" id="PS00463">
    <property type="entry name" value="ZN2_CY6_FUNGAL_1"/>
    <property type="match status" value="1"/>
</dbReference>
<comment type="caution">
    <text evidence="9">The sequence shown here is derived from an EMBL/GenBank/DDBJ whole genome shotgun (WGS) entry which is preliminary data.</text>
</comment>
<dbReference type="SMART" id="SM00906">
    <property type="entry name" value="Fungal_trans"/>
    <property type="match status" value="1"/>
</dbReference>
<feature type="region of interest" description="Disordered" evidence="7">
    <location>
        <begin position="1"/>
        <end position="21"/>
    </location>
</feature>
<keyword evidence="3" id="KW-0805">Transcription regulation</keyword>
<dbReference type="RefSeq" id="XP_064766960.1">
    <property type="nucleotide sequence ID" value="XM_064913277.1"/>
</dbReference>
<gene>
    <name evidence="9" type="ORF">BZA70DRAFT_282446</name>
</gene>
<accession>A0ABR1F2A5</accession>
<dbReference type="Pfam" id="PF00172">
    <property type="entry name" value="Zn_clus"/>
    <property type="match status" value="1"/>
</dbReference>
<evidence type="ECO:0000256" key="5">
    <source>
        <dbReference type="ARBA" id="ARBA00023163"/>
    </source>
</evidence>
<dbReference type="InterPro" id="IPR001138">
    <property type="entry name" value="Zn2Cys6_DnaBD"/>
</dbReference>
<feature type="region of interest" description="Disordered" evidence="7">
    <location>
        <begin position="243"/>
        <end position="272"/>
    </location>
</feature>
<keyword evidence="10" id="KW-1185">Reference proteome</keyword>